<dbReference type="RefSeq" id="WP_269944149.1">
    <property type="nucleotide sequence ID" value="NZ_JAKMUT010000002.1"/>
</dbReference>
<accession>A0A9X3RF09</accession>
<dbReference type="GO" id="GO:0009073">
    <property type="term" value="P:aromatic amino acid family biosynthetic process"/>
    <property type="evidence" value="ECO:0007669"/>
    <property type="project" value="UniProtKB-KW"/>
</dbReference>
<dbReference type="Gene3D" id="3.40.50.300">
    <property type="entry name" value="P-loop containing nucleotide triphosphate hydrolases"/>
    <property type="match status" value="1"/>
</dbReference>
<dbReference type="Pfam" id="PF01202">
    <property type="entry name" value="SKI"/>
    <property type="match status" value="1"/>
</dbReference>
<dbReference type="InterPro" id="IPR000623">
    <property type="entry name" value="Shikimate_kinase/TSH1"/>
</dbReference>
<dbReference type="CDD" id="cd00464">
    <property type="entry name" value="SK"/>
    <property type="match status" value="1"/>
</dbReference>
<feature type="binding site" evidence="11">
    <location>
        <position position="58"/>
    </location>
    <ligand>
        <name>substrate</name>
    </ligand>
</feature>
<keyword evidence="13" id="KW-1185">Reference proteome</keyword>
<keyword evidence="11" id="KW-0963">Cytoplasm</keyword>
<dbReference type="GO" id="GO:0000287">
    <property type="term" value="F:magnesium ion binding"/>
    <property type="evidence" value="ECO:0007669"/>
    <property type="project" value="UniProtKB-UniRule"/>
</dbReference>
<comment type="pathway">
    <text evidence="1 11">Metabolic intermediate biosynthesis; chorismate biosynthesis; chorismate from D-erythrose 4-phosphate and phosphoenolpyruvate: step 5/7.</text>
</comment>
<dbReference type="PANTHER" id="PTHR21087:SF16">
    <property type="entry name" value="SHIKIMATE KINASE 1, CHLOROPLASTIC"/>
    <property type="match status" value="1"/>
</dbReference>
<comment type="cofactor">
    <cofactor evidence="11">
        <name>Mg(2+)</name>
        <dbReference type="ChEBI" id="CHEBI:18420"/>
    </cofactor>
    <text evidence="11">Binds 1 Mg(2+) ion per subunit.</text>
</comment>
<dbReference type="PROSITE" id="PS01128">
    <property type="entry name" value="SHIKIMATE_KINASE"/>
    <property type="match status" value="1"/>
</dbReference>
<comment type="caution">
    <text evidence="12">The sequence shown here is derived from an EMBL/GenBank/DDBJ whole genome shotgun (WGS) entry which is preliminary data.</text>
</comment>
<comment type="similarity">
    <text evidence="2 11">Belongs to the shikimate kinase family.</text>
</comment>
<evidence type="ECO:0000256" key="9">
    <source>
        <dbReference type="ARBA" id="ARBA00023141"/>
    </source>
</evidence>
<keyword evidence="5 11" id="KW-0808">Transferase</keyword>
<feature type="binding site" evidence="11">
    <location>
        <begin position="12"/>
        <end position="17"/>
    </location>
    <ligand>
        <name>ATP</name>
        <dbReference type="ChEBI" id="CHEBI:30616"/>
    </ligand>
</feature>
<evidence type="ECO:0000256" key="1">
    <source>
        <dbReference type="ARBA" id="ARBA00004842"/>
    </source>
</evidence>
<feature type="binding site" evidence="11">
    <location>
        <position position="34"/>
    </location>
    <ligand>
        <name>substrate</name>
    </ligand>
</feature>
<name>A0A9X3RF09_9CORY</name>
<feature type="binding site" evidence="11">
    <location>
        <position position="116"/>
    </location>
    <ligand>
        <name>ATP</name>
        <dbReference type="ChEBI" id="CHEBI:30616"/>
    </ligand>
</feature>
<dbReference type="GO" id="GO:0005524">
    <property type="term" value="F:ATP binding"/>
    <property type="evidence" value="ECO:0007669"/>
    <property type="project" value="UniProtKB-UniRule"/>
</dbReference>
<dbReference type="InterPro" id="IPR023000">
    <property type="entry name" value="Shikimate_kinase_CS"/>
</dbReference>
<evidence type="ECO:0000256" key="10">
    <source>
        <dbReference type="ARBA" id="ARBA00048567"/>
    </source>
</evidence>
<evidence type="ECO:0000256" key="6">
    <source>
        <dbReference type="ARBA" id="ARBA00022741"/>
    </source>
</evidence>
<evidence type="ECO:0000256" key="7">
    <source>
        <dbReference type="ARBA" id="ARBA00022777"/>
    </source>
</evidence>
<proteinExistence type="inferred from homology"/>
<protein>
    <recommendedName>
        <fullName evidence="3 11">Shikimate kinase</fullName>
        <shortName evidence="11">SK</shortName>
        <ecNumber evidence="3 11">2.7.1.71</ecNumber>
    </recommendedName>
</protein>
<keyword evidence="8 11" id="KW-0067">ATP-binding</keyword>
<comment type="function">
    <text evidence="11">Catalyzes the specific phosphorylation of the 3-hydroxyl group of shikimic acid using ATP as a cosubstrate.</text>
</comment>
<keyword evidence="4 11" id="KW-0028">Amino-acid biosynthesis</keyword>
<dbReference type="PRINTS" id="PR01100">
    <property type="entry name" value="SHIKIMTKNASE"/>
</dbReference>
<feature type="binding site" evidence="11">
    <location>
        <position position="135"/>
    </location>
    <ligand>
        <name>substrate</name>
    </ligand>
</feature>
<keyword evidence="9 11" id="KW-0057">Aromatic amino acid biosynthesis</keyword>
<keyword evidence="7 11" id="KW-0418">Kinase</keyword>
<dbReference type="Proteomes" id="UP001146469">
    <property type="component" value="Unassembled WGS sequence"/>
</dbReference>
<dbReference type="EC" id="2.7.1.71" evidence="3 11"/>
<sequence>MSPRAVLVGLPGSGKTTIGKRLANALNLQLVDTDHMLEEKLGKTCNQIMGELGEPGFREQEAIVVAEALQTDGIVSLGGGAVVTESTRELLADQTVVYLNVSIDEGVRRTSGSNTRPLLNVADPRSKYAQLFAQRSAYYEEVSNFMVRCDGKEPRRVVTDILMFIEEVRLERLNDRDASHPTRTL</sequence>
<dbReference type="AlphaFoldDB" id="A0A9X3RF09"/>
<comment type="subcellular location">
    <subcellularLocation>
        <location evidence="11">Cytoplasm</location>
    </subcellularLocation>
</comment>
<keyword evidence="11" id="KW-0460">Magnesium</keyword>
<dbReference type="GO" id="GO:0009423">
    <property type="term" value="P:chorismate biosynthetic process"/>
    <property type="evidence" value="ECO:0007669"/>
    <property type="project" value="UniProtKB-UniRule"/>
</dbReference>
<evidence type="ECO:0000256" key="11">
    <source>
        <dbReference type="HAMAP-Rule" id="MF_00109"/>
    </source>
</evidence>
<evidence type="ECO:0000256" key="8">
    <source>
        <dbReference type="ARBA" id="ARBA00022840"/>
    </source>
</evidence>
<evidence type="ECO:0000256" key="5">
    <source>
        <dbReference type="ARBA" id="ARBA00022679"/>
    </source>
</evidence>
<evidence type="ECO:0000256" key="4">
    <source>
        <dbReference type="ARBA" id="ARBA00022605"/>
    </source>
</evidence>
<dbReference type="GO" id="GO:0004765">
    <property type="term" value="F:shikimate kinase activity"/>
    <property type="evidence" value="ECO:0007669"/>
    <property type="project" value="UniProtKB-UniRule"/>
</dbReference>
<dbReference type="PANTHER" id="PTHR21087">
    <property type="entry name" value="SHIKIMATE KINASE"/>
    <property type="match status" value="1"/>
</dbReference>
<evidence type="ECO:0000313" key="12">
    <source>
        <dbReference type="EMBL" id="MCZ9289115.1"/>
    </source>
</evidence>
<keyword evidence="6 11" id="KW-0547">Nucleotide-binding</keyword>
<feature type="binding site" evidence="11">
    <location>
        <position position="79"/>
    </location>
    <ligand>
        <name>substrate</name>
    </ligand>
</feature>
<reference evidence="12" key="1">
    <citation type="submission" date="2022-02" db="EMBL/GenBank/DDBJ databases">
        <title>Corynebacterium sp. from urogenital microbiome.</title>
        <authorList>
            <person name="Cappelli E.A."/>
            <person name="Ribeiro T.G."/>
            <person name="Peixe L."/>
        </authorList>
    </citation>
    <scope>NUCLEOTIDE SEQUENCE</scope>
    <source>
        <strain evidence="12">C8Ua_174</strain>
    </source>
</reference>
<keyword evidence="11" id="KW-0479">Metal-binding</keyword>
<dbReference type="GO" id="GO:0008652">
    <property type="term" value="P:amino acid biosynthetic process"/>
    <property type="evidence" value="ECO:0007669"/>
    <property type="project" value="UniProtKB-KW"/>
</dbReference>
<gene>
    <name evidence="11" type="primary">aroK</name>
    <name evidence="12" type="ORF">L8V00_02660</name>
</gene>
<dbReference type="HAMAP" id="MF_00109">
    <property type="entry name" value="Shikimate_kinase"/>
    <property type="match status" value="1"/>
</dbReference>
<dbReference type="InterPro" id="IPR031322">
    <property type="entry name" value="Shikimate/glucono_kinase"/>
</dbReference>
<evidence type="ECO:0000256" key="3">
    <source>
        <dbReference type="ARBA" id="ARBA00012154"/>
    </source>
</evidence>
<dbReference type="InterPro" id="IPR027417">
    <property type="entry name" value="P-loop_NTPase"/>
</dbReference>
<evidence type="ECO:0000313" key="13">
    <source>
        <dbReference type="Proteomes" id="UP001146469"/>
    </source>
</evidence>
<dbReference type="SUPFAM" id="SSF52540">
    <property type="entry name" value="P-loop containing nucleoside triphosphate hydrolases"/>
    <property type="match status" value="1"/>
</dbReference>
<comment type="catalytic activity">
    <reaction evidence="10 11">
        <text>shikimate + ATP = 3-phosphoshikimate + ADP + H(+)</text>
        <dbReference type="Rhea" id="RHEA:13121"/>
        <dbReference type="ChEBI" id="CHEBI:15378"/>
        <dbReference type="ChEBI" id="CHEBI:30616"/>
        <dbReference type="ChEBI" id="CHEBI:36208"/>
        <dbReference type="ChEBI" id="CHEBI:145989"/>
        <dbReference type="ChEBI" id="CHEBI:456216"/>
        <dbReference type="EC" id="2.7.1.71"/>
    </reaction>
</comment>
<dbReference type="GO" id="GO:0005829">
    <property type="term" value="C:cytosol"/>
    <property type="evidence" value="ECO:0007669"/>
    <property type="project" value="TreeGrafter"/>
</dbReference>
<comment type="caution">
    <text evidence="11">Lacks conserved residue(s) required for the propagation of feature annotation.</text>
</comment>
<evidence type="ECO:0000256" key="2">
    <source>
        <dbReference type="ARBA" id="ARBA00006997"/>
    </source>
</evidence>
<organism evidence="12 13">
    <name type="scientific">Corynebacterium evansiae</name>
    <dbReference type="NCBI Taxonomy" id="2913499"/>
    <lineage>
        <taxon>Bacteria</taxon>
        <taxon>Bacillati</taxon>
        <taxon>Actinomycetota</taxon>
        <taxon>Actinomycetes</taxon>
        <taxon>Mycobacteriales</taxon>
        <taxon>Corynebacteriaceae</taxon>
        <taxon>Corynebacterium</taxon>
    </lineage>
</organism>
<dbReference type="EMBL" id="JAKMUT010000002">
    <property type="protein sequence ID" value="MCZ9289115.1"/>
    <property type="molecule type" value="Genomic_DNA"/>
</dbReference>
<feature type="binding site" evidence="11">
    <location>
        <position position="16"/>
    </location>
    <ligand>
        <name>Mg(2+)</name>
        <dbReference type="ChEBI" id="CHEBI:18420"/>
    </ligand>
</feature>
<comment type="subunit">
    <text evidence="11">Monomer.</text>
</comment>